<dbReference type="InterPro" id="IPR000847">
    <property type="entry name" value="LysR_HTH_N"/>
</dbReference>
<evidence type="ECO:0000259" key="5">
    <source>
        <dbReference type="PROSITE" id="PS50931"/>
    </source>
</evidence>
<accession>A0A058ZJI0</accession>
<evidence type="ECO:0000313" key="6">
    <source>
        <dbReference type="EMBL" id="KCV80971.1"/>
    </source>
</evidence>
<dbReference type="Proteomes" id="UP000024836">
    <property type="component" value="Unassembled WGS sequence"/>
</dbReference>
<dbReference type="InterPro" id="IPR050176">
    <property type="entry name" value="LTTR"/>
</dbReference>
<comment type="similarity">
    <text evidence="1">Belongs to the LysR transcriptional regulatory family.</text>
</comment>
<dbReference type="STRING" id="1461693.ATO10_14254"/>
<sequence>MARNLDMTALRSFVAVADSGGVTRAAGFLNLTQSAVSMQIKRLEEMLDTQLFDRSSRQITLTTAGEQLLGYARRMLQLNDEIYARLTAQEFEGDVVLGVPHDIVYPAIPQVLRMFAAEYPRVKVHLLSSFTSELKEQFAKGEVDVILTTEDDPDAGGETLIEAPLVWVGAPNGHAWKSRPLQLAYEYKCRFRVPVQRALDAAGLPWEMAVESSSSRTIEATVTADLAVHTVIEGAEPPHLERIQHHGALPDLPRLKINLYRSDVGKGEIVETLTQLLRQAYIQQQGAPRLASAS</sequence>
<dbReference type="SUPFAM" id="SSF46785">
    <property type="entry name" value="Winged helix' DNA-binding domain"/>
    <property type="match status" value="1"/>
</dbReference>
<dbReference type="InterPro" id="IPR005119">
    <property type="entry name" value="LysR_subst-bd"/>
</dbReference>
<dbReference type="GO" id="GO:0003677">
    <property type="term" value="F:DNA binding"/>
    <property type="evidence" value="ECO:0007669"/>
    <property type="project" value="UniProtKB-KW"/>
</dbReference>
<keyword evidence="3" id="KW-0238">DNA-binding</keyword>
<comment type="caution">
    <text evidence="6">The sequence shown here is derived from an EMBL/GenBank/DDBJ whole genome shotgun (WGS) entry which is preliminary data.</text>
</comment>
<dbReference type="Gene3D" id="1.10.10.10">
    <property type="entry name" value="Winged helix-like DNA-binding domain superfamily/Winged helix DNA-binding domain"/>
    <property type="match status" value="1"/>
</dbReference>
<organism evidence="6 7">
    <name type="scientific">Actibacterium atlanticum</name>
    <dbReference type="NCBI Taxonomy" id="1461693"/>
    <lineage>
        <taxon>Bacteria</taxon>
        <taxon>Pseudomonadati</taxon>
        <taxon>Pseudomonadota</taxon>
        <taxon>Alphaproteobacteria</taxon>
        <taxon>Rhodobacterales</taxon>
        <taxon>Roseobacteraceae</taxon>
        <taxon>Actibacterium</taxon>
    </lineage>
</organism>
<dbReference type="PATRIC" id="fig|1461693.3.peg.2875"/>
<feature type="domain" description="HTH lysR-type" evidence="5">
    <location>
        <begin position="5"/>
        <end position="62"/>
    </location>
</feature>
<dbReference type="PANTHER" id="PTHR30579:SF7">
    <property type="entry name" value="HTH-TYPE TRANSCRIPTIONAL REGULATOR LRHA-RELATED"/>
    <property type="match status" value="1"/>
</dbReference>
<keyword evidence="2" id="KW-0805">Transcription regulation</keyword>
<evidence type="ECO:0000256" key="2">
    <source>
        <dbReference type="ARBA" id="ARBA00023015"/>
    </source>
</evidence>
<dbReference type="AlphaFoldDB" id="A0A058ZJI0"/>
<evidence type="ECO:0000313" key="7">
    <source>
        <dbReference type="Proteomes" id="UP000024836"/>
    </source>
</evidence>
<evidence type="ECO:0000256" key="3">
    <source>
        <dbReference type="ARBA" id="ARBA00023125"/>
    </source>
</evidence>
<name>A0A058ZJI0_9RHOB</name>
<reference evidence="6 7" key="1">
    <citation type="submission" date="2013-04" db="EMBL/GenBank/DDBJ databases">
        <title>Shimia sp. 22II-S11-Z10 Genome Sequencing.</title>
        <authorList>
            <person name="Lai Q."/>
            <person name="Li G."/>
            <person name="Shao Z."/>
        </authorList>
    </citation>
    <scope>NUCLEOTIDE SEQUENCE [LARGE SCALE GENOMIC DNA]</scope>
    <source>
        <strain evidence="7">22II-S11-Z10</strain>
    </source>
</reference>
<dbReference type="InterPro" id="IPR036390">
    <property type="entry name" value="WH_DNA-bd_sf"/>
</dbReference>
<evidence type="ECO:0000256" key="1">
    <source>
        <dbReference type="ARBA" id="ARBA00009437"/>
    </source>
</evidence>
<dbReference type="PANTHER" id="PTHR30579">
    <property type="entry name" value="TRANSCRIPTIONAL REGULATOR"/>
    <property type="match status" value="1"/>
</dbReference>
<dbReference type="SUPFAM" id="SSF53850">
    <property type="entry name" value="Periplasmic binding protein-like II"/>
    <property type="match status" value="1"/>
</dbReference>
<dbReference type="GO" id="GO:0003700">
    <property type="term" value="F:DNA-binding transcription factor activity"/>
    <property type="evidence" value="ECO:0007669"/>
    <property type="project" value="InterPro"/>
</dbReference>
<dbReference type="InterPro" id="IPR036388">
    <property type="entry name" value="WH-like_DNA-bd_sf"/>
</dbReference>
<dbReference type="FunFam" id="1.10.10.10:FF:000001">
    <property type="entry name" value="LysR family transcriptional regulator"/>
    <property type="match status" value="1"/>
</dbReference>
<evidence type="ECO:0000256" key="4">
    <source>
        <dbReference type="ARBA" id="ARBA00023163"/>
    </source>
</evidence>
<dbReference type="Pfam" id="PF00126">
    <property type="entry name" value="HTH_1"/>
    <property type="match status" value="1"/>
</dbReference>
<dbReference type="PROSITE" id="PS50931">
    <property type="entry name" value="HTH_LYSR"/>
    <property type="match status" value="1"/>
</dbReference>
<dbReference type="Gene3D" id="3.40.190.10">
    <property type="entry name" value="Periplasmic binding protein-like II"/>
    <property type="match status" value="2"/>
</dbReference>
<gene>
    <name evidence="6" type="ORF">ATO10_14254</name>
</gene>
<dbReference type="OrthoDB" id="8097684at2"/>
<dbReference type="eggNOG" id="COG0583">
    <property type="taxonomic scope" value="Bacteria"/>
</dbReference>
<dbReference type="EMBL" id="AQQY01000012">
    <property type="protein sequence ID" value="KCV80971.1"/>
    <property type="molecule type" value="Genomic_DNA"/>
</dbReference>
<dbReference type="PRINTS" id="PR00039">
    <property type="entry name" value="HTHLYSR"/>
</dbReference>
<keyword evidence="7" id="KW-1185">Reference proteome</keyword>
<dbReference type="Pfam" id="PF03466">
    <property type="entry name" value="LysR_substrate"/>
    <property type="match status" value="1"/>
</dbReference>
<dbReference type="RefSeq" id="WP_035252810.1">
    <property type="nucleotide sequence ID" value="NZ_AQQY01000012.1"/>
</dbReference>
<proteinExistence type="inferred from homology"/>
<keyword evidence="4" id="KW-0804">Transcription</keyword>
<protein>
    <submittedName>
        <fullName evidence="6">LysR family transcriptional regulator</fullName>
    </submittedName>
</protein>